<dbReference type="GO" id="GO:0004674">
    <property type="term" value="F:protein serine/threonine kinase activity"/>
    <property type="evidence" value="ECO:0007669"/>
    <property type="project" value="TreeGrafter"/>
</dbReference>
<reference evidence="4" key="1">
    <citation type="submission" date="2021-02" db="EMBL/GenBank/DDBJ databases">
        <authorList>
            <person name="Dougan E. K."/>
            <person name="Rhodes N."/>
            <person name="Thang M."/>
            <person name="Chan C."/>
        </authorList>
    </citation>
    <scope>NUCLEOTIDE SEQUENCE</scope>
</reference>
<dbReference type="PROSITE" id="PS50011">
    <property type="entry name" value="PROTEIN_KINASE_DOM"/>
    <property type="match status" value="1"/>
</dbReference>
<feature type="non-terminal residue" evidence="4">
    <location>
        <position position="1"/>
    </location>
</feature>
<evidence type="ECO:0000313" key="5">
    <source>
        <dbReference type="Proteomes" id="UP000626109"/>
    </source>
</evidence>
<keyword evidence="1" id="KW-0547">Nucleotide-binding</keyword>
<dbReference type="GO" id="GO:0005737">
    <property type="term" value="C:cytoplasm"/>
    <property type="evidence" value="ECO:0007669"/>
    <property type="project" value="TreeGrafter"/>
</dbReference>
<dbReference type="Pfam" id="PF00069">
    <property type="entry name" value="Pkinase"/>
    <property type="match status" value="1"/>
</dbReference>
<feature type="domain" description="Protein kinase" evidence="3">
    <location>
        <begin position="1"/>
        <end position="117"/>
    </location>
</feature>
<dbReference type="EMBL" id="CAJNNW010017640">
    <property type="protein sequence ID" value="CAE8661289.1"/>
    <property type="molecule type" value="Genomic_DNA"/>
</dbReference>
<sequence>EANLPSDEKKELLMLFETLRHPNIVSYRHFIQTAETLYIVMNRCLGPDLVDHMQASGDLSMSSVRDFARQILLAVSAVHKHGMMHRDLKPENFRFRDPSATFLQLLDFGSAKPSNDL</sequence>
<evidence type="ECO:0000256" key="2">
    <source>
        <dbReference type="ARBA" id="ARBA00022840"/>
    </source>
</evidence>
<dbReference type="PANTHER" id="PTHR24346:SF30">
    <property type="entry name" value="MATERNAL EMBRYONIC LEUCINE ZIPPER KINASE"/>
    <property type="match status" value="1"/>
</dbReference>
<name>A0A813J1C7_POLGL</name>
<organism evidence="4 5">
    <name type="scientific">Polarella glacialis</name>
    <name type="common">Dinoflagellate</name>
    <dbReference type="NCBI Taxonomy" id="89957"/>
    <lineage>
        <taxon>Eukaryota</taxon>
        <taxon>Sar</taxon>
        <taxon>Alveolata</taxon>
        <taxon>Dinophyceae</taxon>
        <taxon>Suessiales</taxon>
        <taxon>Suessiaceae</taxon>
        <taxon>Polarella</taxon>
    </lineage>
</organism>
<keyword evidence="2" id="KW-0067">ATP-binding</keyword>
<dbReference type="Gene3D" id="1.10.510.10">
    <property type="entry name" value="Transferase(Phosphotransferase) domain 1"/>
    <property type="match status" value="1"/>
</dbReference>
<protein>
    <recommendedName>
        <fullName evidence="3">Protein kinase domain-containing protein</fullName>
    </recommendedName>
</protein>
<evidence type="ECO:0000313" key="4">
    <source>
        <dbReference type="EMBL" id="CAE8661289.1"/>
    </source>
</evidence>
<dbReference type="SUPFAM" id="SSF56112">
    <property type="entry name" value="Protein kinase-like (PK-like)"/>
    <property type="match status" value="1"/>
</dbReference>
<dbReference type="InterPro" id="IPR011009">
    <property type="entry name" value="Kinase-like_dom_sf"/>
</dbReference>
<gene>
    <name evidence="4" type="ORF">PGLA2088_LOCUS14457</name>
</gene>
<dbReference type="GO" id="GO:0005524">
    <property type="term" value="F:ATP binding"/>
    <property type="evidence" value="ECO:0007669"/>
    <property type="project" value="UniProtKB-KW"/>
</dbReference>
<dbReference type="PANTHER" id="PTHR24346">
    <property type="entry name" value="MAP/MICROTUBULE AFFINITY-REGULATING KINASE"/>
    <property type="match status" value="1"/>
</dbReference>
<dbReference type="AlphaFoldDB" id="A0A813J1C7"/>
<dbReference type="Proteomes" id="UP000626109">
    <property type="component" value="Unassembled WGS sequence"/>
</dbReference>
<evidence type="ECO:0000256" key="1">
    <source>
        <dbReference type="ARBA" id="ARBA00022741"/>
    </source>
</evidence>
<accession>A0A813J1C7</accession>
<feature type="non-terminal residue" evidence="4">
    <location>
        <position position="117"/>
    </location>
</feature>
<evidence type="ECO:0000259" key="3">
    <source>
        <dbReference type="PROSITE" id="PS50011"/>
    </source>
</evidence>
<proteinExistence type="predicted"/>
<dbReference type="GO" id="GO:0035556">
    <property type="term" value="P:intracellular signal transduction"/>
    <property type="evidence" value="ECO:0007669"/>
    <property type="project" value="TreeGrafter"/>
</dbReference>
<dbReference type="InterPro" id="IPR000719">
    <property type="entry name" value="Prot_kinase_dom"/>
</dbReference>
<comment type="caution">
    <text evidence="4">The sequence shown here is derived from an EMBL/GenBank/DDBJ whole genome shotgun (WGS) entry which is preliminary data.</text>
</comment>